<dbReference type="GO" id="GO:1904161">
    <property type="term" value="P:DNA synthesis involved in UV-damage excision repair"/>
    <property type="evidence" value="ECO:0007669"/>
    <property type="project" value="TreeGrafter"/>
</dbReference>
<dbReference type="GO" id="GO:0003887">
    <property type="term" value="F:DNA-directed DNA polymerase activity"/>
    <property type="evidence" value="ECO:0007669"/>
    <property type="project" value="TreeGrafter"/>
</dbReference>
<feature type="compositionally biased region" description="Basic residues" evidence="5">
    <location>
        <begin position="391"/>
        <end position="400"/>
    </location>
</feature>
<evidence type="ECO:0000256" key="3">
    <source>
        <dbReference type="ARBA" id="ARBA00022705"/>
    </source>
</evidence>
<keyword evidence="4" id="KW-0539">Nucleus</keyword>
<keyword evidence="3" id="KW-0235">DNA replication</keyword>
<organism evidence="6 7">
    <name type="scientific">Macrolepiota fuliginosa MF-IS2</name>
    <dbReference type="NCBI Taxonomy" id="1400762"/>
    <lineage>
        <taxon>Eukaryota</taxon>
        <taxon>Fungi</taxon>
        <taxon>Dikarya</taxon>
        <taxon>Basidiomycota</taxon>
        <taxon>Agaricomycotina</taxon>
        <taxon>Agaricomycetes</taxon>
        <taxon>Agaricomycetidae</taxon>
        <taxon>Agaricales</taxon>
        <taxon>Agaricineae</taxon>
        <taxon>Agaricaceae</taxon>
        <taxon>Macrolepiota</taxon>
    </lineage>
</organism>
<feature type="compositionally biased region" description="Basic and acidic residues" evidence="5">
    <location>
        <begin position="228"/>
        <end position="245"/>
    </location>
</feature>
<name>A0A9P5XR40_9AGAR</name>
<dbReference type="PANTHER" id="PTHR17598:SF13">
    <property type="entry name" value="DNA POLYMERASE DELTA SUBUNIT 3"/>
    <property type="match status" value="1"/>
</dbReference>
<feature type="compositionally biased region" description="Basic and acidic residues" evidence="5">
    <location>
        <begin position="555"/>
        <end position="564"/>
    </location>
</feature>
<dbReference type="EMBL" id="MU151055">
    <property type="protein sequence ID" value="KAF9454256.1"/>
    <property type="molecule type" value="Genomic_DNA"/>
</dbReference>
<proteinExistence type="predicted"/>
<comment type="subcellular location">
    <subcellularLocation>
        <location evidence="1">Nucleus</location>
    </subcellularLocation>
</comment>
<dbReference type="InterPro" id="IPR041913">
    <property type="entry name" value="POLD3_sf"/>
</dbReference>
<dbReference type="OrthoDB" id="514823at2759"/>
<comment type="caution">
    <text evidence="6">The sequence shown here is derived from an EMBL/GenBank/DDBJ whole genome shotgun (WGS) entry which is preliminary data.</text>
</comment>
<feature type="compositionally biased region" description="Low complexity" evidence="5">
    <location>
        <begin position="348"/>
        <end position="364"/>
    </location>
</feature>
<evidence type="ECO:0000256" key="4">
    <source>
        <dbReference type="ARBA" id="ARBA00023242"/>
    </source>
</evidence>
<dbReference type="PANTHER" id="PTHR17598">
    <property type="entry name" value="DNA POLYMERASE DELTA SUBUNIT 3"/>
    <property type="match status" value="1"/>
</dbReference>
<feature type="compositionally biased region" description="Basic residues" evidence="5">
    <location>
        <begin position="501"/>
        <end position="510"/>
    </location>
</feature>
<dbReference type="GO" id="GO:0043625">
    <property type="term" value="C:delta DNA polymerase complex"/>
    <property type="evidence" value="ECO:0007669"/>
    <property type="project" value="InterPro"/>
</dbReference>
<dbReference type="GO" id="GO:0006297">
    <property type="term" value="P:nucleotide-excision repair, DNA gap filling"/>
    <property type="evidence" value="ECO:0007669"/>
    <property type="project" value="TreeGrafter"/>
</dbReference>
<evidence type="ECO:0000256" key="5">
    <source>
        <dbReference type="SAM" id="MobiDB-lite"/>
    </source>
</evidence>
<evidence type="ECO:0000256" key="1">
    <source>
        <dbReference type="ARBA" id="ARBA00004123"/>
    </source>
</evidence>
<reference evidence="6" key="1">
    <citation type="submission" date="2020-11" db="EMBL/GenBank/DDBJ databases">
        <authorList>
            <consortium name="DOE Joint Genome Institute"/>
            <person name="Ahrendt S."/>
            <person name="Riley R."/>
            <person name="Andreopoulos W."/>
            <person name="Labutti K."/>
            <person name="Pangilinan J."/>
            <person name="Ruiz-Duenas F.J."/>
            <person name="Barrasa J.M."/>
            <person name="Sanchez-Garcia M."/>
            <person name="Camarero S."/>
            <person name="Miyauchi S."/>
            <person name="Serrano A."/>
            <person name="Linde D."/>
            <person name="Babiker R."/>
            <person name="Drula E."/>
            <person name="Ayuso-Fernandez I."/>
            <person name="Pacheco R."/>
            <person name="Padilla G."/>
            <person name="Ferreira P."/>
            <person name="Barriuso J."/>
            <person name="Kellner H."/>
            <person name="Castanera R."/>
            <person name="Alfaro M."/>
            <person name="Ramirez L."/>
            <person name="Pisabarro A.G."/>
            <person name="Kuo A."/>
            <person name="Tritt A."/>
            <person name="Lipzen A."/>
            <person name="He G."/>
            <person name="Yan M."/>
            <person name="Ng V."/>
            <person name="Cullen D."/>
            <person name="Martin F."/>
            <person name="Rosso M.-N."/>
            <person name="Henrissat B."/>
            <person name="Hibbett D."/>
            <person name="Martinez A.T."/>
            <person name="Grigoriev I.V."/>
        </authorList>
    </citation>
    <scope>NUCLEOTIDE SEQUENCE</scope>
    <source>
        <strain evidence="6">MF-IS2</strain>
    </source>
</reference>
<dbReference type="AlphaFoldDB" id="A0A9P5XR40"/>
<sequence>MATQKIEDYLTKELFISKNIVTYRSLSRELGINVNVAKNELAAFHSRNAKSLEQPCSATYLVSGEVQTAPAKNDRDEDADMDYGFTPTPVQDYGFAGTGTGTGTGVEMDGDVVVQVKITVVSETALEDAKAKYVRVTSVHVYSLSPSPIRDADLLCAPTRRIREVDDQKGVEMAKVAGRIVGEGIKMKEGGAKGKGRTAAAAATTAQHAVPRLRAGPSASGSFTATTKPEEKGKGSTKEEPERPKQTGKLNFFAPKAKAPPKDKEKEGSSKNVAEGKGKMFFGGTTKSAASLTKEPAPVVPPPLPKEDKVKEAAPAQRGMKRKSMAAILSDCEDEETKSNSVAPSGPPSRRSSKPPSTRSSPQPMKARSKLRLHKGAILSDDDEDDEQPKKRSVKKPRRKANVDSDDEIEHDSEAAKEAAKALKSMMEIDDDQVEKVSRKARVEALRQEEEEETESEREPPAPAIINRDGDVDMSDAEVKLKPKPRKRKEKKTVPVGQNGLKKRRVMKSRMRTDEKGYMVTEDYSSYESVDEEEEEPKKSAPAKKGNGGKRGAASKKDKDEPKETSVPTDSAAGTAAPNGDAKSKTTTKAASTSTKASTSRSGSGPKGAQKQKTLNTFFGLPKAKK</sequence>
<feature type="compositionally biased region" description="Basic and acidic residues" evidence="5">
    <location>
        <begin position="412"/>
        <end position="421"/>
    </location>
</feature>
<evidence type="ECO:0000313" key="7">
    <source>
        <dbReference type="Proteomes" id="UP000807342"/>
    </source>
</evidence>
<feature type="compositionally biased region" description="Low complexity" evidence="5">
    <location>
        <begin position="585"/>
        <end position="600"/>
    </location>
</feature>
<gene>
    <name evidence="6" type="ORF">P691DRAFT_770695</name>
</gene>
<protein>
    <recommendedName>
        <fullName evidence="2">DNA polymerase delta subunit 3</fullName>
    </recommendedName>
</protein>
<dbReference type="Gene3D" id="3.90.1030.20">
    <property type="entry name" value="DNA polymerase delta, p66 (Cdc27) subunit, wHTH domain"/>
    <property type="match status" value="1"/>
</dbReference>
<dbReference type="Proteomes" id="UP000807342">
    <property type="component" value="Unassembled WGS sequence"/>
</dbReference>
<feature type="compositionally biased region" description="Low complexity" evidence="5">
    <location>
        <begin position="197"/>
        <end position="206"/>
    </location>
</feature>
<evidence type="ECO:0000256" key="2">
    <source>
        <dbReference type="ARBA" id="ARBA00017589"/>
    </source>
</evidence>
<keyword evidence="7" id="KW-1185">Reference proteome</keyword>
<feature type="compositionally biased region" description="Basic and acidic residues" evidence="5">
    <location>
        <begin position="434"/>
        <end position="448"/>
    </location>
</feature>
<feature type="compositionally biased region" description="Basic residues" evidence="5">
    <location>
        <begin position="482"/>
        <end position="491"/>
    </location>
</feature>
<evidence type="ECO:0000313" key="6">
    <source>
        <dbReference type="EMBL" id="KAF9454256.1"/>
    </source>
</evidence>
<dbReference type="InterPro" id="IPR019038">
    <property type="entry name" value="POLD3"/>
</dbReference>
<feature type="region of interest" description="Disordered" evidence="5">
    <location>
        <begin position="188"/>
        <end position="626"/>
    </location>
</feature>
<dbReference type="Pfam" id="PF09507">
    <property type="entry name" value="CDC27"/>
    <property type="match status" value="2"/>
</dbReference>
<dbReference type="GO" id="GO:0006271">
    <property type="term" value="P:DNA strand elongation involved in DNA replication"/>
    <property type="evidence" value="ECO:0007669"/>
    <property type="project" value="TreeGrafter"/>
</dbReference>
<accession>A0A9P5XR40</accession>
<feature type="compositionally biased region" description="Basic and acidic residues" evidence="5">
    <location>
        <begin position="260"/>
        <end position="278"/>
    </location>
</feature>